<dbReference type="InterPro" id="IPR042099">
    <property type="entry name" value="ANL_N_sf"/>
</dbReference>
<comment type="caution">
    <text evidence="2">The sequence shown here is derived from an EMBL/GenBank/DDBJ whole genome shotgun (WGS) entry which is preliminary data.</text>
</comment>
<feature type="non-terminal residue" evidence="2">
    <location>
        <position position="302"/>
    </location>
</feature>
<keyword evidence="1" id="KW-0732">Signal</keyword>
<protein>
    <submittedName>
        <fullName evidence="2">Uncharacterized protein</fullName>
    </submittedName>
</protein>
<proteinExistence type="predicted"/>
<reference evidence="2" key="1">
    <citation type="submission" date="2017-07" db="EMBL/GenBank/DDBJ databases">
        <title>Taro Niue Genome Assembly and Annotation.</title>
        <authorList>
            <person name="Atibalentja N."/>
            <person name="Keating K."/>
            <person name="Fields C.J."/>
        </authorList>
    </citation>
    <scope>NUCLEOTIDE SEQUENCE</scope>
    <source>
        <strain evidence="2">Niue_2</strain>
        <tissue evidence="2">Leaf</tissue>
    </source>
</reference>
<gene>
    <name evidence="2" type="ORF">Taro_047885</name>
</gene>
<evidence type="ECO:0000256" key="1">
    <source>
        <dbReference type="SAM" id="SignalP"/>
    </source>
</evidence>
<dbReference type="Proteomes" id="UP000652761">
    <property type="component" value="Unassembled WGS sequence"/>
</dbReference>
<sequence length="302" mass="33445">LSHPLLLLFFLLPALRYCQPPLRHHPQALKKPCRRSLALALAVSPSPSHRPPSPRSLALALAPSPLPSHRPPCPRRVALASKLLLTNPEGNHAAAKLRLPQATASLPRPSVPVNIASFRILSETGVEREPSPDISNESSDEALFLHTSGIINRPKGVPLTQFNLAAHVNGEVCIFLLFFSVHVYIAAMKKSRELLQGRTRMALVLVLRYLGTGATPCYWKTVVSFDGSILNILFKERHVKHCSYTKIQMDKAWTFKEAFSLPSTEFLDGAVKVLKGTTSTRLLFLGYLRSKKRKIHSLPALL</sequence>
<keyword evidence="3" id="KW-1185">Reference proteome</keyword>
<evidence type="ECO:0000313" key="3">
    <source>
        <dbReference type="Proteomes" id="UP000652761"/>
    </source>
</evidence>
<dbReference type="OrthoDB" id="3633556at2759"/>
<accession>A0A843X4H1</accession>
<organism evidence="2 3">
    <name type="scientific">Colocasia esculenta</name>
    <name type="common">Wild taro</name>
    <name type="synonym">Arum esculentum</name>
    <dbReference type="NCBI Taxonomy" id="4460"/>
    <lineage>
        <taxon>Eukaryota</taxon>
        <taxon>Viridiplantae</taxon>
        <taxon>Streptophyta</taxon>
        <taxon>Embryophyta</taxon>
        <taxon>Tracheophyta</taxon>
        <taxon>Spermatophyta</taxon>
        <taxon>Magnoliopsida</taxon>
        <taxon>Liliopsida</taxon>
        <taxon>Araceae</taxon>
        <taxon>Aroideae</taxon>
        <taxon>Colocasieae</taxon>
        <taxon>Colocasia</taxon>
    </lineage>
</organism>
<feature type="chain" id="PRO_5032991806" evidence="1">
    <location>
        <begin position="19"/>
        <end position="302"/>
    </location>
</feature>
<dbReference type="Gene3D" id="3.40.50.12780">
    <property type="entry name" value="N-terminal domain of ligase-like"/>
    <property type="match status" value="1"/>
</dbReference>
<name>A0A843X4H1_COLES</name>
<dbReference type="AlphaFoldDB" id="A0A843X4H1"/>
<feature type="signal peptide" evidence="1">
    <location>
        <begin position="1"/>
        <end position="18"/>
    </location>
</feature>
<evidence type="ECO:0000313" key="2">
    <source>
        <dbReference type="EMBL" id="MQM14948.1"/>
    </source>
</evidence>
<dbReference type="EMBL" id="NMUH01006299">
    <property type="protein sequence ID" value="MQM14948.1"/>
    <property type="molecule type" value="Genomic_DNA"/>
</dbReference>